<dbReference type="GO" id="GO:0009055">
    <property type="term" value="F:electron transfer activity"/>
    <property type="evidence" value="ECO:0007669"/>
    <property type="project" value="InterPro"/>
</dbReference>
<dbReference type="SUPFAM" id="SSF52218">
    <property type="entry name" value="Flavoproteins"/>
    <property type="match status" value="1"/>
</dbReference>
<dbReference type="PROSITE" id="PS50902">
    <property type="entry name" value="FLAVODOXIN_LIKE"/>
    <property type="match status" value="1"/>
</dbReference>
<dbReference type="Gene3D" id="3.60.15.10">
    <property type="entry name" value="Ribonuclease Z/Hydroxyacylglutathione hydrolase-like"/>
    <property type="match status" value="1"/>
</dbReference>
<evidence type="ECO:0000256" key="1">
    <source>
        <dbReference type="ARBA" id="ARBA00007121"/>
    </source>
</evidence>
<dbReference type="SUPFAM" id="SSF56281">
    <property type="entry name" value="Metallo-hydrolase/oxidoreductase"/>
    <property type="match status" value="1"/>
</dbReference>
<feature type="domain" description="Flavodoxin-like" evidence="2">
    <location>
        <begin position="247"/>
        <end position="384"/>
    </location>
</feature>
<dbReference type="GO" id="GO:0046872">
    <property type="term" value="F:metal ion binding"/>
    <property type="evidence" value="ECO:0007669"/>
    <property type="project" value="InterPro"/>
</dbReference>
<evidence type="ECO:0000259" key="2">
    <source>
        <dbReference type="PROSITE" id="PS50902"/>
    </source>
</evidence>
<dbReference type="PANTHER" id="PTHR43717">
    <property type="entry name" value="ANAEROBIC NITRIC OXIDE REDUCTASE FLAVORUBREDOXIN"/>
    <property type="match status" value="1"/>
</dbReference>
<proteinExistence type="inferred from homology"/>
<dbReference type="Gene3D" id="3.40.50.360">
    <property type="match status" value="1"/>
</dbReference>
<evidence type="ECO:0000313" key="4">
    <source>
        <dbReference type="Proteomes" id="UP000529861"/>
    </source>
</evidence>
<organism evidence="3 4">
    <name type="scientific">Caldanaerobacter subterraneus</name>
    <dbReference type="NCBI Taxonomy" id="911092"/>
    <lineage>
        <taxon>Bacteria</taxon>
        <taxon>Bacillati</taxon>
        <taxon>Bacillota</taxon>
        <taxon>Clostridia</taxon>
        <taxon>Thermoanaerobacterales</taxon>
        <taxon>Thermoanaerobacteraceae</taxon>
        <taxon>Caldanaerobacter</taxon>
    </lineage>
</organism>
<protein>
    <submittedName>
        <fullName evidence="3">FprA family A-type flavoprotein</fullName>
    </submittedName>
</protein>
<dbReference type="Pfam" id="PF19583">
    <property type="entry name" value="ODP"/>
    <property type="match status" value="1"/>
</dbReference>
<dbReference type="InterPro" id="IPR045761">
    <property type="entry name" value="ODP_dom"/>
</dbReference>
<dbReference type="Proteomes" id="UP000529861">
    <property type="component" value="Unassembled WGS sequence"/>
</dbReference>
<reference evidence="3 4" key="1">
    <citation type="submission" date="2020-04" db="EMBL/GenBank/DDBJ databases">
        <title>Draft genome sequence of Caldanaerobacter sunterraneus. strain 1523vc isolated from Griffin hot spring, Kamchatka, Russia.</title>
        <authorList>
            <person name="Toshchakov S.V."/>
            <person name="Podosokorskaya O.A."/>
            <person name="Kublanov I.V."/>
            <person name="Korzhenkov A."/>
            <person name="Patrushev M.V."/>
        </authorList>
    </citation>
    <scope>NUCLEOTIDE SEQUENCE [LARGE SCALE GENOMIC DNA]</scope>
    <source>
        <strain evidence="3 4">1523vc</strain>
    </source>
</reference>
<name>A0A7Y2L558_9THEO</name>
<accession>A0A7Y2L558</accession>
<dbReference type="InterPro" id="IPR008254">
    <property type="entry name" value="Flavodoxin/NO_synth"/>
</dbReference>
<dbReference type="CDD" id="cd07709">
    <property type="entry name" value="flavodiiron_proteins_MBL-fold"/>
    <property type="match status" value="1"/>
</dbReference>
<dbReference type="InterPro" id="IPR016440">
    <property type="entry name" value="Rubredoxin-O_OxRdtase"/>
</dbReference>
<dbReference type="PANTHER" id="PTHR43717:SF1">
    <property type="entry name" value="ANAEROBIC NITRIC OXIDE REDUCTASE FLAVORUBREDOXIN"/>
    <property type="match status" value="1"/>
</dbReference>
<dbReference type="GO" id="GO:0016651">
    <property type="term" value="F:oxidoreductase activity, acting on NAD(P)H"/>
    <property type="evidence" value="ECO:0007669"/>
    <property type="project" value="UniProtKB-ARBA"/>
</dbReference>
<dbReference type="RefSeq" id="WP_022587887.1">
    <property type="nucleotide sequence ID" value="NZ_JABEQB010000003.1"/>
</dbReference>
<dbReference type="GO" id="GO:0010181">
    <property type="term" value="F:FMN binding"/>
    <property type="evidence" value="ECO:0007669"/>
    <property type="project" value="InterPro"/>
</dbReference>
<dbReference type="InterPro" id="IPR036866">
    <property type="entry name" value="RibonucZ/Hydroxyglut_hydro"/>
</dbReference>
<dbReference type="EMBL" id="JABEQB010000003">
    <property type="protein sequence ID" value="NNG65944.1"/>
    <property type="molecule type" value="Genomic_DNA"/>
</dbReference>
<dbReference type="InterPro" id="IPR029039">
    <property type="entry name" value="Flavoprotein-like_sf"/>
</dbReference>
<gene>
    <name evidence="3" type="ORF">HKI81_01610</name>
</gene>
<dbReference type="PIRSF" id="PIRSF005243">
    <property type="entry name" value="ROO"/>
    <property type="match status" value="1"/>
</dbReference>
<comment type="similarity">
    <text evidence="1">In the N-terminal section; belongs to the zinc metallo-hydrolase group 3 family.</text>
</comment>
<sequence length="393" mass="44263">MKAMVIKPGVSKIGAVHWERRLFDSLIPLPDGTSYNAYLVEGKDKIALLDTVDPMTEYILMEQLKDVKKIDYIIAHHAEQDHSGSIPAVLEKYKEAKVVCTPKAKTFLMDLLPSIPEDKFITVEDGDTLDLGGKTLKFIHAPWVHWPETMLTYLVEDKILFTCDFLGSHLATSELYATDECKVYDAAKRYYAEIMMPFRNFIEKHLEKIKDLDIEIIAPSHGPVYNNPEFILNAYREWVLDKPKNIVLIPYATMHGSVKKMVEYLEAALVERGVIVKPFDLSVTDIGEFAMALVDAATVVMATPTVLLGPHPMAVYAAYLTNALKPKVKFISVIGSYNWGSKAVDQITQMFGNLKVEFIPSVYIKGYPKEEDFKALGALAEEIVKRHKEAGIM</sequence>
<dbReference type="AlphaFoldDB" id="A0A7Y2L558"/>
<dbReference type="SMART" id="SM00849">
    <property type="entry name" value="Lactamase_B"/>
    <property type="match status" value="1"/>
</dbReference>
<dbReference type="InterPro" id="IPR001279">
    <property type="entry name" value="Metallo-B-lactamas"/>
</dbReference>
<comment type="caution">
    <text evidence="3">The sequence shown here is derived from an EMBL/GenBank/DDBJ whole genome shotgun (WGS) entry which is preliminary data.</text>
</comment>
<evidence type="ECO:0000313" key="3">
    <source>
        <dbReference type="EMBL" id="NNG65944.1"/>
    </source>
</evidence>